<accession>A0ABV3NB70</accession>
<gene>
    <name evidence="1" type="ORF">V3M73_05370</name>
</gene>
<dbReference type="PANTHER" id="PTHR35332">
    <property type="entry name" value="REGULATION OF ENOLASE PROTEIN 1"/>
    <property type="match status" value="1"/>
</dbReference>
<comment type="caution">
    <text evidence="1">The sequence shown here is derived from an EMBL/GenBank/DDBJ whole genome shotgun (WGS) entry which is preliminary data.</text>
</comment>
<dbReference type="InterPro" id="IPR013320">
    <property type="entry name" value="ConA-like_dom_sf"/>
</dbReference>
<proteinExistence type="predicted"/>
<dbReference type="RefSeq" id="WP_080712425.1">
    <property type="nucleotide sequence ID" value="NZ_CP007519.1"/>
</dbReference>
<reference evidence="1 2" key="1">
    <citation type="submission" date="2024-01" db="EMBL/GenBank/DDBJ databases">
        <title>Genomic analysis and antimicrobial resistance profiles of Trueperella pyogenes isolated from domestic and wild animals.</title>
        <authorList>
            <person name="Magossi G."/>
            <person name="Gzyl K.E."/>
            <person name="Holman D.B."/>
            <person name="Amat S."/>
        </authorList>
    </citation>
    <scope>NUCLEOTIDE SEQUENCE [LARGE SCALE GENOMIC DNA]</scope>
    <source>
        <strain evidence="1 2">1494</strain>
    </source>
</reference>
<organism evidence="1 2">
    <name type="scientific">Trueperella pyogenes</name>
    <dbReference type="NCBI Taxonomy" id="1661"/>
    <lineage>
        <taxon>Bacteria</taxon>
        <taxon>Bacillati</taxon>
        <taxon>Actinomycetota</taxon>
        <taxon>Actinomycetes</taxon>
        <taxon>Actinomycetales</taxon>
        <taxon>Actinomycetaceae</taxon>
        <taxon>Trueperella</taxon>
    </lineage>
</organism>
<keyword evidence="2" id="KW-1185">Reference proteome</keyword>
<evidence type="ECO:0000313" key="2">
    <source>
        <dbReference type="Proteomes" id="UP001555100"/>
    </source>
</evidence>
<dbReference type="EMBL" id="JBAGNM010000004">
    <property type="protein sequence ID" value="MEW6954450.1"/>
    <property type="molecule type" value="Genomic_DNA"/>
</dbReference>
<name>A0ABV3NB70_9ACTO</name>
<dbReference type="InterPro" id="IPR009784">
    <property type="entry name" value="DUF1349"/>
</dbReference>
<protein>
    <submittedName>
        <fullName evidence="1">DUF1349 domain-containing protein</fullName>
    </submittedName>
</protein>
<evidence type="ECO:0000313" key="1">
    <source>
        <dbReference type="EMBL" id="MEW6954450.1"/>
    </source>
</evidence>
<dbReference type="Proteomes" id="UP001555100">
    <property type="component" value="Unassembled WGS sequence"/>
</dbReference>
<dbReference type="PANTHER" id="PTHR35332:SF2">
    <property type="entry name" value="REGULATION OF ENOLASE PROTEIN 1"/>
    <property type="match status" value="1"/>
</dbReference>
<dbReference type="Pfam" id="PF07081">
    <property type="entry name" value="DUF1349"/>
    <property type="match status" value="1"/>
</dbReference>
<dbReference type="SUPFAM" id="SSF49899">
    <property type="entry name" value="Concanavalin A-like lectins/glucanases"/>
    <property type="match status" value="1"/>
</dbReference>
<sequence length="199" mass="21935">MLNNMVRIGSAVAVAIEGGYEVQALAGDDLFLSPDNDGARTLSATRFLIDAPETATFEFVPSAEFVTTFDSVALVGWQDDEHWFKLCLEQDPQGRNRIVSVVTKGRSDDANGPFVGETTVKLQCRRQGDFISLHYRTDDKGIFDLVRCFRLPLEGHSLQLGFTVQSPQGHGLKARIQSLRLSDSVNEDIRGFGIVDLSV</sequence>
<dbReference type="Gene3D" id="2.60.120.200">
    <property type="match status" value="1"/>
</dbReference>